<evidence type="ECO:0000259" key="1">
    <source>
        <dbReference type="PROSITE" id="PS50053"/>
    </source>
</evidence>
<gene>
    <name evidence="2" type="ORF">C2S53_014177</name>
</gene>
<dbReference type="GO" id="GO:0043161">
    <property type="term" value="P:proteasome-mediated ubiquitin-dependent protein catabolic process"/>
    <property type="evidence" value="ECO:0007669"/>
    <property type="project" value="TreeGrafter"/>
</dbReference>
<keyword evidence="3" id="KW-1185">Reference proteome</keyword>
<dbReference type="InterPro" id="IPR019954">
    <property type="entry name" value="Ubiquitin_CS"/>
</dbReference>
<dbReference type="Gene3D" id="3.10.20.90">
    <property type="entry name" value="Phosphatidylinositol 3-kinase Catalytic Subunit, Chain A, domain 1"/>
    <property type="match status" value="3"/>
</dbReference>
<organism evidence="2 3">
    <name type="scientific">Perilla frutescens var. hirtella</name>
    <name type="common">Perilla citriodora</name>
    <name type="synonym">Perilla setoyensis</name>
    <dbReference type="NCBI Taxonomy" id="608512"/>
    <lineage>
        <taxon>Eukaryota</taxon>
        <taxon>Viridiplantae</taxon>
        <taxon>Streptophyta</taxon>
        <taxon>Embryophyta</taxon>
        <taxon>Tracheophyta</taxon>
        <taxon>Spermatophyta</taxon>
        <taxon>Magnoliopsida</taxon>
        <taxon>eudicotyledons</taxon>
        <taxon>Gunneridae</taxon>
        <taxon>Pentapetalae</taxon>
        <taxon>asterids</taxon>
        <taxon>lamiids</taxon>
        <taxon>Lamiales</taxon>
        <taxon>Lamiaceae</taxon>
        <taxon>Nepetoideae</taxon>
        <taxon>Elsholtzieae</taxon>
        <taxon>Perilla</taxon>
    </lineage>
</organism>
<dbReference type="SUPFAM" id="SSF54236">
    <property type="entry name" value="Ubiquitin-like"/>
    <property type="match status" value="3"/>
</dbReference>
<dbReference type="GO" id="GO:0070628">
    <property type="term" value="F:proteasome binding"/>
    <property type="evidence" value="ECO:0007669"/>
    <property type="project" value="TreeGrafter"/>
</dbReference>
<feature type="domain" description="Ubiquitin-like" evidence="1">
    <location>
        <begin position="92"/>
        <end position="160"/>
    </location>
</feature>
<dbReference type="PROSITE" id="PS50053">
    <property type="entry name" value="UBIQUITIN_2"/>
    <property type="match status" value="3"/>
</dbReference>
<dbReference type="PANTHER" id="PTHR10621">
    <property type="entry name" value="UV EXCISION REPAIR PROTEIN RAD23"/>
    <property type="match status" value="1"/>
</dbReference>
<accession>A0AAD4JPG2</accession>
<dbReference type="Pfam" id="PF00240">
    <property type="entry name" value="ubiquitin"/>
    <property type="match status" value="3"/>
</dbReference>
<comment type="caution">
    <text evidence="2">The sequence shown here is derived from an EMBL/GenBank/DDBJ whole genome shotgun (WGS) entry which is preliminary data.</text>
</comment>
<name>A0AAD4JPG2_PERFH</name>
<dbReference type="AlphaFoldDB" id="A0AAD4JPG2"/>
<dbReference type="GO" id="GO:0043130">
    <property type="term" value="F:ubiquitin binding"/>
    <property type="evidence" value="ECO:0007669"/>
    <property type="project" value="TreeGrafter"/>
</dbReference>
<feature type="domain" description="Ubiquitin-like" evidence="1">
    <location>
        <begin position="182"/>
        <end position="261"/>
    </location>
</feature>
<proteinExistence type="predicted"/>
<dbReference type="SMART" id="SM00213">
    <property type="entry name" value="UBQ"/>
    <property type="match status" value="3"/>
</dbReference>
<dbReference type="InterPro" id="IPR029071">
    <property type="entry name" value="Ubiquitin-like_domsf"/>
</dbReference>
<dbReference type="EMBL" id="SDAM02000017">
    <property type="protein sequence ID" value="KAH6837629.1"/>
    <property type="molecule type" value="Genomic_DNA"/>
</dbReference>
<dbReference type="Proteomes" id="UP001190926">
    <property type="component" value="Unassembled WGS sequence"/>
</dbReference>
<dbReference type="GO" id="GO:0005829">
    <property type="term" value="C:cytosol"/>
    <property type="evidence" value="ECO:0007669"/>
    <property type="project" value="TreeGrafter"/>
</dbReference>
<evidence type="ECO:0000313" key="2">
    <source>
        <dbReference type="EMBL" id="KAH6837629.1"/>
    </source>
</evidence>
<dbReference type="FunFam" id="3.10.20.90:FF:000341">
    <property type="entry name" value="Ubiquitin-like superfamily protein"/>
    <property type="match status" value="1"/>
</dbReference>
<dbReference type="PANTHER" id="PTHR10621:SF38">
    <property type="entry name" value="UBIQUITIN DOMAIN-CONTAINING PROTEIN 7SL RNA1-RELATED"/>
    <property type="match status" value="1"/>
</dbReference>
<dbReference type="CDD" id="cd17039">
    <property type="entry name" value="Ubl_ubiquitin_like"/>
    <property type="match status" value="2"/>
</dbReference>
<dbReference type="GO" id="GO:0005654">
    <property type="term" value="C:nucleoplasm"/>
    <property type="evidence" value="ECO:0007669"/>
    <property type="project" value="TreeGrafter"/>
</dbReference>
<dbReference type="InterPro" id="IPR000626">
    <property type="entry name" value="Ubiquitin-like_dom"/>
</dbReference>
<reference evidence="2 3" key="1">
    <citation type="journal article" date="2021" name="Nat. Commun.">
        <title>Incipient diploidization of the medicinal plant Perilla within 10,000 years.</title>
        <authorList>
            <person name="Zhang Y."/>
            <person name="Shen Q."/>
            <person name="Leng L."/>
            <person name="Zhang D."/>
            <person name="Chen S."/>
            <person name="Shi Y."/>
            <person name="Ning Z."/>
            <person name="Chen S."/>
        </authorList>
    </citation>
    <scope>NUCLEOTIDE SEQUENCE [LARGE SCALE GENOMIC DNA]</scope>
    <source>
        <strain evidence="3">cv. PC099</strain>
    </source>
</reference>
<dbReference type="GO" id="GO:0031593">
    <property type="term" value="F:polyubiquitin modification-dependent protein binding"/>
    <property type="evidence" value="ECO:0007669"/>
    <property type="project" value="TreeGrafter"/>
</dbReference>
<sequence>MDLIFQPSSDSPFCIEIGYFDSVLEIKEKIQKYQGIPISKQTLIFNGNILNDDLNVHCSDILDRSRIQIVVTSDASNNPIKIDNDFPPPPKLRLILKMPASKLVAVEMDVKDTIQRLKEKIHELEGTPIGRLVIHANGNDLADHKTMLDCELSENSDVTVGFRPSPAMNASSRPSPGNMGGMTMKLRVVVQYGAEKIPVEVSAADNVGELRKKLQKMKVNLPQEGYFFIYKQNVMDDDRSFRWHHVAQGDTIEIFSGSVSGGS</sequence>
<dbReference type="PROSITE" id="PS00299">
    <property type="entry name" value="UBIQUITIN_1"/>
    <property type="match status" value="1"/>
</dbReference>
<evidence type="ECO:0000313" key="3">
    <source>
        <dbReference type="Proteomes" id="UP001190926"/>
    </source>
</evidence>
<protein>
    <submittedName>
        <fullName evidence="2">Ubiquitin-like superfamily protein</fullName>
    </submittedName>
</protein>
<feature type="domain" description="Ubiquitin-like" evidence="1">
    <location>
        <begin position="1"/>
        <end position="76"/>
    </location>
</feature>